<dbReference type="Proteomes" id="UP000239899">
    <property type="component" value="Unassembled WGS sequence"/>
</dbReference>
<keyword evidence="1" id="KW-0812">Transmembrane</keyword>
<dbReference type="AlphaFoldDB" id="A0A2P6TIM7"/>
<keyword evidence="1" id="KW-0472">Membrane</keyword>
<evidence type="ECO:0000313" key="3">
    <source>
        <dbReference type="Proteomes" id="UP000239899"/>
    </source>
</evidence>
<keyword evidence="3" id="KW-1185">Reference proteome</keyword>
<evidence type="ECO:0000256" key="1">
    <source>
        <dbReference type="SAM" id="Phobius"/>
    </source>
</evidence>
<reference evidence="2 3" key="1">
    <citation type="journal article" date="2018" name="Plant J.">
        <title>Genome sequences of Chlorella sorokiniana UTEX 1602 and Micractinium conductrix SAG 241.80: implications to maltose excretion by a green alga.</title>
        <authorList>
            <person name="Arriola M.B."/>
            <person name="Velmurugan N."/>
            <person name="Zhang Y."/>
            <person name="Plunkett M.H."/>
            <person name="Hondzo H."/>
            <person name="Barney B.M."/>
        </authorList>
    </citation>
    <scope>NUCLEOTIDE SEQUENCE [LARGE SCALE GENOMIC DNA]</scope>
    <source>
        <strain evidence="3">UTEX 1602</strain>
    </source>
</reference>
<proteinExistence type="predicted"/>
<organism evidence="2 3">
    <name type="scientific">Chlorella sorokiniana</name>
    <name type="common">Freshwater green alga</name>
    <dbReference type="NCBI Taxonomy" id="3076"/>
    <lineage>
        <taxon>Eukaryota</taxon>
        <taxon>Viridiplantae</taxon>
        <taxon>Chlorophyta</taxon>
        <taxon>core chlorophytes</taxon>
        <taxon>Trebouxiophyceae</taxon>
        <taxon>Chlorellales</taxon>
        <taxon>Chlorellaceae</taxon>
        <taxon>Chlorella clade</taxon>
        <taxon>Chlorella</taxon>
    </lineage>
</organism>
<sequence>MIVLLATGGVACIFGILTILLQLCAPRSGAAVTTCLGGLGVHIGMLVSYTVYLCKYFTAAEGYCYMVGCYRSYGANSTYGSLPGTPAYWEVNAFDYWSSWTSEMKALYIFGCAIGVLFWLIALPCAFGSVAVAKRRTAAEAEAAAAVMNVDALVAKPGAAQQDQFYAGV</sequence>
<dbReference type="EMBL" id="LHPG02000014">
    <property type="protein sequence ID" value="PRW39101.1"/>
    <property type="molecule type" value="Genomic_DNA"/>
</dbReference>
<name>A0A2P6TIM7_CHLSO</name>
<feature type="transmembrane region" description="Helical" evidence="1">
    <location>
        <begin position="106"/>
        <end position="127"/>
    </location>
</feature>
<keyword evidence="1" id="KW-1133">Transmembrane helix</keyword>
<protein>
    <submittedName>
        <fullName evidence="2">Sugar ABC transporter permease</fullName>
    </submittedName>
</protein>
<comment type="caution">
    <text evidence="2">The sequence shown here is derived from an EMBL/GenBank/DDBJ whole genome shotgun (WGS) entry which is preliminary data.</text>
</comment>
<dbReference type="OrthoDB" id="10451286at2759"/>
<evidence type="ECO:0000313" key="2">
    <source>
        <dbReference type="EMBL" id="PRW39101.1"/>
    </source>
</evidence>
<accession>A0A2P6TIM7</accession>
<gene>
    <name evidence="2" type="ORF">C2E21_6920</name>
</gene>